<evidence type="ECO:0000256" key="1">
    <source>
        <dbReference type="SAM" id="Phobius"/>
    </source>
</evidence>
<feature type="transmembrane region" description="Helical" evidence="1">
    <location>
        <begin position="91"/>
        <end position="112"/>
    </location>
</feature>
<organism evidence="2">
    <name type="scientific">marine sediment metagenome</name>
    <dbReference type="NCBI Taxonomy" id="412755"/>
    <lineage>
        <taxon>unclassified sequences</taxon>
        <taxon>metagenomes</taxon>
        <taxon>ecological metagenomes</taxon>
    </lineage>
</organism>
<sequence>MLKLKGNIIQDNFRKEIENLFFKLDHLLIIKFAIKKRKRSKMNDIDKDKYIYYFRIVLCVVGWISIILGLVNRGINLTGGEDVVLAFSNHFSYFTIQSNLIVLIWLTISIIYNNKENKPRILGSIPRGAVTVYITVTFLIFAIILSPGYVPQGLALYTNIVSHYILPVAFIIDWIFTETENKYEWRYAVFWLIYPILYLIYTLVRGAITNFYPYFFLDLNVLSVIELVAYVIGLILLFLILGGIYIFANRFQNKRKNA</sequence>
<feature type="transmembrane region" description="Helical" evidence="1">
    <location>
        <begin position="188"/>
        <end position="208"/>
    </location>
</feature>
<keyword evidence="1" id="KW-0812">Transmembrane</keyword>
<evidence type="ECO:0000313" key="2">
    <source>
        <dbReference type="EMBL" id="KKN32151.1"/>
    </source>
</evidence>
<protein>
    <recommendedName>
        <fullName evidence="3">FAR-17a/AIG1-like protein</fullName>
    </recommendedName>
</protein>
<feature type="transmembrane region" description="Helical" evidence="1">
    <location>
        <begin position="228"/>
        <end position="248"/>
    </location>
</feature>
<keyword evidence="1" id="KW-1133">Transmembrane helix</keyword>
<dbReference type="EMBL" id="LAZR01002273">
    <property type="protein sequence ID" value="KKN32151.1"/>
    <property type="molecule type" value="Genomic_DNA"/>
</dbReference>
<keyword evidence="1" id="KW-0472">Membrane</keyword>
<feature type="transmembrane region" description="Helical" evidence="1">
    <location>
        <begin position="156"/>
        <end position="176"/>
    </location>
</feature>
<accession>A0A0F9S4Z0</accession>
<name>A0A0F9S4Z0_9ZZZZ</name>
<gene>
    <name evidence="2" type="ORF">LCGC14_0816730</name>
</gene>
<feature type="transmembrane region" description="Helical" evidence="1">
    <location>
        <begin position="132"/>
        <end position="150"/>
    </location>
</feature>
<reference evidence="2" key="1">
    <citation type="journal article" date="2015" name="Nature">
        <title>Complex archaea that bridge the gap between prokaryotes and eukaryotes.</title>
        <authorList>
            <person name="Spang A."/>
            <person name="Saw J.H."/>
            <person name="Jorgensen S.L."/>
            <person name="Zaremba-Niedzwiedzka K."/>
            <person name="Martijn J."/>
            <person name="Lind A.E."/>
            <person name="van Eijk R."/>
            <person name="Schleper C."/>
            <person name="Guy L."/>
            <person name="Ettema T.J."/>
        </authorList>
    </citation>
    <scope>NUCLEOTIDE SEQUENCE</scope>
</reference>
<feature type="transmembrane region" description="Helical" evidence="1">
    <location>
        <begin position="50"/>
        <end position="71"/>
    </location>
</feature>
<dbReference type="AlphaFoldDB" id="A0A0F9S4Z0"/>
<dbReference type="InterPro" id="IPR049713">
    <property type="entry name" value="Pr6Pr-like"/>
</dbReference>
<comment type="caution">
    <text evidence="2">The sequence shown here is derived from an EMBL/GenBank/DDBJ whole genome shotgun (WGS) entry which is preliminary data.</text>
</comment>
<proteinExistence type="predicted"/>
<dbReference type="NCBIfam" id="NF038065">
    <property type="entry name" value="Pr6Pr"/>
    <property type="match status" value="1"/>
</dbReference>
<evidence type="ECO:0008006" key="3">
    <source>
        <dbReference type="Google" id="ProtNLM"/>
    </source>
</evidence>